<dbReference type="InterPro" id="IPR000198">
    <property type="entry name" value="RhoGAP_dom"/>
</dbReference>
<feature type="compositionally biased region" description="Polar residues" evidence="1">
    <location>
        <begin position="1"/>
        <end position="14"/>
    </location>
</feature>
<comment type="caution">
    <text evidence="3">The sequence shown here is derived from an EMBL/GenBank/DDBJ whole genome shotgun (WGS) entry which is preliminary data.</text>
</comment>
<evidence type="ECO:0000313" key="3">
    <source>
        <dbReference type="EMBL" id="KYO28206.1"/>
    </source>
</evidence>
<dbReference type="Gene3D" id="1.10.555.10">
    <property type="entry name" value="Rho GTPase activation protein"/>
    <property type="match status" value="1"/>
</dbReference>
<keyword evidence="4" id="KW-1185">Reference proteome</keyword>
<dbReference type="PANTHER" id="PTHR15904:SF19">
    <property type="entry name" value="PROTEIN FAM13C"/>
    <property type="match status" value="1"/>
</dbReference>
<evidence type="ECO:0000313" key="4">
    <source>
        <dbReference type="Proteomes" id="UP000050525"/>
    </source>
</evidence>
<protein>
    <recommendedName>
        <fullName evidence="2">Rho-GAP domain-containing protein</fullName>
    </recommendedName>
</protein>
<dbReference type="InterPro" id="IPR008936">
    <property type="entry name" value="Rho_GTPase_activation_prot"/>
</dbReference>
<reference evidence="3 4" key="1">
    <citation type="journal article" date="2012" name="Genome Biol.">
        <title>Sequencing three crocodilian genomes to illuminate the evolution of archosaurs and amniotes.</title>
        <authorList>
            <person name="St John J.A."/>
            <person name="Braun E.L."/>
            <person name="Isberg S.R."/>
            <person name="Miles L.G."/>
            <person name="Chong A.Y."/>
            <person name="Gongora J."/>
            <person name="Dalzell P."/>
            <person name="Moran C."/>
            <person name="Bed'hom B."/>
            <person name="Abzhanov A."/>
            <person name="Burgess S.C."/>
            <person name="Cooksey A.M."/>
            <person name="Castoe T.A."/>
            <person name="Crawford N.G."/>
            <person name="Densmore L.D."/>
            <person name="Drew J.C."/>
            <person name="Edwards S.V."/>
            <person name="Faircloth B.C."/>
            <person name="Fujita M.K."/>
            <person name="Greenwold M.J."/>
            <person name="Hoffmann F.G."/>
            <person name="Howard J.M."/>
            <person name="Iguchi T."/>
            <person name="Janes D.E."/>
            <person name="Khan S.Y."/>
            <person name="Kohno S."/>
            <person name="de Koning A.J."/>
            <person name="Lance S.L."/>
            <person name="McCarthy F.M."/>
            <person name="McCormack J.E."/>
            <person name="Merchant M.E."/>
            <person name="Peterson D.G."/>
            <person name="Pollock D.D."/>
            <person name="Pourmand N."/>
            <person name="Raney B.J."/>
            <person name="Roessler K.A."/>
            <person name="Sanford J.R."/>
            <person name="Sawyer R.H."/>
            <person name="Schmidt C.J."/>
            <person name="Triplett E.W."/>
            <person name="Tuberville T.D."/>
            <person name="Venegas-Anaya M."/>
            <person name="Howard J.T."/>
            <person name="Jarvis E.D."/>
            <person name="Guillette L.J.Jr."/>
            <person name="Glenn T.C."/>
            <person name="Green R.E."/>
            <person name="Ray D.A."/>
        </authorList>
    </citation>
    <scope>NUCLEOTIDE SEQUENCE [LARGE SCALE GENOMIC DNA]</scope>
    <source>
        <strain evidence="3">KSC_2009_1</strain>
    </source>
</reference>
<dbReference type="Pfam" id="PF00620">
    <property type="entry name" value="RhoGAP"/>
    <property type="match status" value="1"/>
</dbReference>
<dbReference type="EMBL" id="AKHW03004996">
    <property type="protein sequence ID" value="KYO28206.1"/>
    <property type="molecule type" value="Genomic_DNA"/>
</dbReference>
<dbReference type="SUPFAM" id="SSF48350">
    <property type="entry name" value="GTPase activation domain, GAP"/>
    <property type="match status" value="1"/>
</dbReference>
<name>A0A151MUL7_ALLMI</name>
<dbReference type="PANTHER" id="PTHR15904">
    <property type="entry name" value="FAM13"/>
    <property type="match status" value="1"/>
</dbReference>
<sequence length="99" mass="10947">MLPSLPGQSLSSVSIKPGTNKVGTDLQFKKKGNTFGVPLEILAQEATRCQVPFLVAEMVEYLEMFGLDHRGLFRISGSVIKIKEVKQKYDQGEKVGPHE</sequence>
<organism evidence="3 4">
    <name type="scientific">Alligator mississippiensis</name>
    <name type="common">American alligator</name>
    <dbReference type="NCBI Taxonomy" id="8496"/>
    <lineage>
        <taxon>Eukaryota</taxon>
        <taxon>Metazoa</taxon>
        <taxon>Chordata</taxon>
        <taxon>Craniata</taxon>
        <taxon>Vertebrata</taxon>
        <taxon>Euteleostomi</taxon>
        <taxon>Archelosauria</taxon>
        <taxon>Archosauria</taxon>
        <taxon>Crocodylia</taxon>
        <taxon>Alligatoridae</taxon>
        <taxon>Alligatorinae</taxon>
        <taxon>Alligator</taxon>
    </lineage>
</organism>
<feature type="domain" description="Rho-GAP" evidence="2">
    <location>
        <begin position="37"/>
        <end position="99"/>
    </location>
</feature>
<dbReference type="GO" id="GO:0007165">
    <property type="term" value="P:signal transduction"/>
    <property type="evidence" value="ECO:0007669"/>
    <property type="project" value="InterPro"/>
</dbReference>
<proteinExistence type="predicted"/>
<dbReference type="AlphaFoldDB" id="A0A151MUL7"/>
<evidence type="ECO:0000259" key="2">
    <source>
        <dbReference type="PROSITE" id="PS50238"/>
    </source>
</evidence>
<dbReference type="Proteomes" id="UP000050525">
    <property type="component" value="Unassembled WGS sequence"/>
</dbReference>
<gene>
    <name evidence="3" type="ORF">Y1Q_0006936</name>
</gene>
<dbReference type="InterPro" id="IPR039102">
    <property type="entry name" value="FAM13"/>
</dbReference>
<accession>A0A151MUL7</accession>
<dbReference type="PROSITE" id="PS50238">
    <property type="entry name" value="RHOGAP"/>
    <property type="match status" value="1"/>
</dbReference>
<feature type="region of interest" description="Disordered" evidence="1">
    <location>
        <begin position="1"/>
        <end position="24"/>
    </location>
</feature>
<evidence type="ECO:0000256" key="1">
    <source>
        <dbReference type="SAM" id="MobiDB-lite"/>
    </source>
</evidence>